<keyword evidence="4 13" id="KW-0479">Metal-binding</keyword>
<gene>
    <name evidence="13" type="primary">nadE</name>
    <name evidence="17" type="ORF">SAMN04488112_11220</name>
</gene>
<evidence type="ECO:0000256" key="3">
    <source>
        <dbReference type="ARBA" id="ARBA00022598"/>
    </source>
</evidence>
<proteinExistence type="inferred from homology"/>
<dbReference type="RefSeq" id="WP_091570381.1">
    <property type="nucleotide sequence ID" value="NZ_FMZA01000012.1"/>
</dbReference>
<dbReference type="GO" id="GO:0005524">
    <property type="term" value="F:ATP binding"/>
    <property type="evidence" value="ECO:0007669"/>
    <property type="project" value="UniProtKB-UniRule"/>
</dbReference>
<evidence type="ECO:0000256" key="12">
    <source>
        <dbReference type="ARBA" id="ARBA00070926"/>
    </source>
</evidence>
<feature type="binding site" description="in other chain" evidence="13">
    <location>
        <begin position="260"/>
        <end position="261"/>
    </location>
    <ligand>
        <name>deamido-NAD(+)</name>
        <dbReference type="ChEBI" id="CHEBI:58437"/>
        <note>ligand shared between two neighboring subunits</note>
    </ligand>
</feature>
<dbReference type="GO" id="GO:0005737">
    <property type="term" value="C:cytoplasm"/>
    <property type="evidence" value="ECO:0007669"/>
    <property type="project" value="InterPro"/>
</dbReference>
<evidence type="ECO:0000256" key="14">
    <source>
        <dbReference type="RuleBase" id="RU003811"/>
    </source>
</evidence>
<sequence>MNSLQRHIIDTLHAQPHIDPEQEVKRRVAFIQDYLQATGTDGLVLGISGGQDSTLAGRLSQLAVEALREKTGAEVRFIAMRLPYGVQQDETDAQRALQFIQPDETVTYNIQKAVDESVAAYQQATGNQLPDFVKGNAKARMRMIAQYEVAGARNLLVVGTDHAAEGVTGFFTKYGDGACDLTPLSGLNKRQGKQLLQHLGADPLLYEKTPTADLLDDQPGRSDETELQLTYDQIDDYLEGKNIESDAAARLERKFLQSRHKRTTPVSPFDTWWKN</sequence>
<dbReference type="GO" id="GO:0046872">
    <property type="term" value="F:metal ion binding"/>
    <property type="evidence" value="ECO:0007669"/>
    <property type="project" value="UniProtKB-KW"/>
</dbReference>
<feature type="binding site" evidence="13">
    <location>
        <position position="160"/>
    </location>
    <ligand>
        <name>ATP</name>
        <dbReference type="ChEBI" id="CHEBI:30616"/>
    </ligand>
</feature>
<name>A0A1G6N893_9BACL</name>
<keyword evidence="6 13" id="KW-0067">ATP-binding</keyword>
<dbReference type="SUPFAM" id="SSF52402">
    <property type="entry name" value="Adenine nucleotide alpha hydrolases-like"/>
    <property type="match status" value="1"/>
</dbReference>
<dbReference type="GO" id="GO:0004359">
    <property type="term" value="F:glutaminase activity"/>
    <property type="evidence" value="ECO:0007669"/>
    <property type="project" value="InterPro"/>
</dbReference>
<dbReference type="UniPathway" id="UPA00253">
    <property type="reaction ID" value="UER00333"/>
</dbReference>
<keyword evidence="8 13" id="KW-0520">NAD</keyword>
<dbReference type="GO" id="GO:0009435">
    <property type="term" value="P:NAD+ biosynthetic process"/>
    <property type="evidence" value="ECO:0007669"/>
    <property type="project" value="UniProtKB-UniRule"/>
</dbReference>
<dbReference type="PANTHER" id="PTHR23090:SF7">
    <property type="entry name" value="NH(3)-DEPENDENT NAD(+) SYNTHETASE"/>
    <property type="match status" value="1"/>
</dbReference>
<feature type="binding site" evidence="13">
    <location>
        <position position="189"/>
    </location>
    <ligand>
        <name>ATP</name>
        <dbReference type="ChEBI" id="CHEBI:30616"/>
    </ligand>
</feature>
<organism evidence="17 18">
    <name type="scientific">Melghirimyces thermohalophilus</name>
    <dbReference type="NCBI Taxonomy" id="1236220"/>
    <lineage>
        <taxon>Bacteria</taxon>
        <taxon>Bacillati</taxon>
        <taxon>Bacillota</taxon>
        <taxon>Bacilli</taxon>
        <taxon>Bacillales</taxon>
        <taxon>Thermoactinomycetaceae</taxon>
        <taxon>Melghirimyces</taxon>
    </lineage>
</organism>
<evidence type="ECO:0000256" key="8">
    <source>
        <dbReference type="ARBA" id="ARBA00023027"/>
    </source>
</evidence>
<keyword evidence="18" id="KW-1185">Reference proteome</keyword>
<feature type="binding site" description="in other chain" evidence="13">
    <location>
        <position position="173"/>
    </location>
    <ligand>
        <name>deamido-NAD(+)</name>
        <dbReference type="ChEBI" id="CHEBI:58437"/>
        <note>ligand shared between two neighboring subunits</note>
    </ligand>
</feature>
<comment type="catalytic activity">
    <reaction evidence="9 13 15">
        <text>deamido-NAD(+) + NH4(+) + ATP = AMP + diphosphate + NAD(+) + H(+)</text>
        <dbReference type="Rhea" id="RHEA:21188"/>
        <dbReference type="ChEBI" id="CHEBI:15378"/>
        <dbReference type="ChEBI" id="CHEBI:28938"/>
        <dbReference type="ChEBI" id="CHEBI:30616"/>
        <dbReference type="ChEBI" id="CHEBI:33019"/>
        <dbReference type="ChEBI" id="CHEBI:57540"/>
        <dbReference type="ChEBI" id="CHEBI:58437"/>
        <dbReference type="ChEBI" id="CHEBI:456215"/>
        <dbReference type="EC" id="6.3.1.5"/>
    </reaction>
</comment>
<dbReference type="InterPro" id="IPR003694">
    <property type="entry name" value="NAD_synthase"/>
</dbReference>
<reference evidence="17 18" key="1">
    <citation type="submission" date="2016-10" db="EMBL/GenBank/DDBJ databases">
        <authorList>
            <person name="de Groot N.N."/>
        </authorList>
    </citation>
    <scope>NUCLEOTIDE SEQUENCE [LARGE SCALE GENOMIC DNA]</scope>
    <source>
        <strain evidence="17 18">DSM 45514</strain>
    </source>
</reference>
<feature type="binding site" evidence="13">
    <location>
        <position position="52"/>
    </location>
    <ligand>
        <name>Mg(2+)</name>
        <dbReference type="ChEBI" id="CHEBI:18420"/>
    </ligand>
</feature>
<evidence type="ECO:0000256" key="7">
    <source>
        <dbReference type="ARBA" id="ARBA00022842"/>
    </source>
</evidence>
<dbReference type="CDD" id="cd00553">
    <property type="entry name" value="NAD_synthase"/>
    <property type="match status" value="1"/>
</dbReference>
<dbReference type="HAMAP" id="MF_00193">
    <property type="entry name" value="NadE_ammonia_dep"/>
    <property type="match status" value="1"/>
</dbReference>
<evidence type="ECO:0000259" key="16">
    <source>
        <dbReference type="Pfam" id="PF02540"/>
    </source>
</evidence>
<keyword evidence="3 13" id="KW-0436">Ligase</keyword>
<feature type="binding site" description="in other chain" evidence="13">
    <location>
        <position position="140"/>
    </location>
    <ligand>
        <name>deamido-NAD(+)</name>
        <dbReference type="ChEBI" id="CHEBI:58437"/>
        <note>ligand shared between two neighboring subunits</note>
    </ligand>
</feature>
<dbReference type="NCBIfam" id="TIGR00552">
    <property type="entry name" value="nadE"/>
    <property type="match status" value="1"/>
</dbReference>
<accession>A0A1G6N893</accession>
<dbReference type="EC" id="6.3.1.5" evidence="11 13"/>
<dbReference type="FunFam" id="3.40.50.620:FF:000015">
    <property type="entry name" value="NH(3)-dependent NAD(+) synthetase"/>
    <property type="match status" value="1"/>
</dbReference>
<dbReference type="STRING" id="1236220.SAMN04488112_11220"/>
<feature type="binding site" evidence="13">
    <location>
        <position position="165"/>
    </location>
    <ligand>
        <name>Mg(2+)</name>
        <dbReference type="ChEBI" id="CHEBI:18420"/>
    </ligand>
</feature>
<evidence type="ECO:0000256" key="9">
    <source>
        <dbReference type="ARBA" id="ARBA00051206"/>
    </source>
</evidence>
<comment type="similarity">
    <text evidence="1 13 14">Belongs to the NAD synthetase family.</text>
</comment>
<dbReference type="OrthoDB" id="9803818at2"/>
<dbReference type="PANTHER" id="PTHR23090">
    <property type="entry name" value="NH 3 /GLUTAMINE-DEPENDENT NAD + SYNTHETASE"/>
    <property type="match status" value="1"/>
</dbReference>
<dbReference type="InterPro" id="IPR022310">
    <property type="entry name" value="NAD/GMP_synthase"/>
</dbReference>
<feature type="domain" description="NAD/GMP synthase" evidence="16">
    <location>
        <begin position="24"/>
        <end position="265"/>
    </location>
</feature>
<dbReference type="NCBIfam" id="NF001979">
    <property type="entry name" value="PRK00768.1"/>
    <property type="match status" value="1"/>
</dbReference>
<dbReference type="GO" id="GO:0008795">
    <property type="term" value="F:NAD+ synthase activity"/>
    <property type="evidence" value="ECO:0007669"/>
    <property type="project" value="UniProtKB-UniRule"/>
</dbReference>
<dbReference type="Proteomes" id="UP000199387">
    <property type="component" value="Unassembled WGS sequence"/>
</dbReference>
<evidence type="ECO:0000256" key="11">
    <source>
        <dbReference type="ARBA" id="ARBA00066987"/>
    </source>
</evidence>
<comment type="pathway">
    <text evidence="13">Cofactor biosynthesis; NAD(+) biosynthesis; NAD(+) from deamido-NAD(+) (ammonia route): step 1/1.</text>
</comment>
<evidence type="ECO:0000313" key="18">
    <source>
        <dbReference type="Proteomes" id="UP000199387"/>
    </source>
</evidence>
<dbReference type="EMBL" id="FMZA01000012">
    <property type="protein sequence ID" value="SDC63365.1"/>
    <property type="molecule type" value="Genomic_DNA"/>
</dbReference>
<evidence type="ECO:0000256" key="6">
    <source>
        <dbReference type="ARBA" id="ARBA00022840"/>
    </source>
</evidence>
<keyword evidence="7 13" id="KW-0460">Magnesium</keyword>
<evidence type="ECO:0000313" key="17">
    <source>
        <dbReference type="EMBL" id="SDC63365.1"/>
    </source>
</evidence>
<comment type="function">
    <text evidence="10 13">Catalyzes the ATP-dependent amidation of deamido-NAD to form NAD. Uses ammonia as a nitrogen source.</text>
</comment>
<dbReference type="AlphaFoldDB" id="A0A1G6N893"/>
<evidence type="ECO:0000256" key="2">
    <source>
        <dbReference type="ARBA" id="ARBA00011738"/>
    </source>
</evidence>
<dbReference type="Pfam" id="PF02540">
    <property type="entry name" value="NAD_synthase"/>
    <property type="match status" value="1"/>
</dbReference>
<protein>
    <recommendedName>
        <fullName evidence="12 13">NH(3)-dependent NAD(+) synthetase</fullName>
        <ecNumber evidence="11 13">6.3.1.5</ecNumber>
    </recommendedName>
</protein>
<dbReference type="InterPro" id="IPR022926">
    <property type="entry name" value="NH(3)-dep_NAD(+)_synth"/>
</dbReference>
<evidence type="ECO:0000256" key="4">
    <source>
        <dbReference type="ARBA" id="ARBA00022723"/>
    </source>
</evidence>
<evidence type="ECO:0000256" key="5">
    <source>
        <dbReference type="ARBA" id="ARBA00022741"/>
    </source>
</evidence>
<evidence type="ECO:0000256" key="1">
    <source>
        <dbReference type="ARBA" id="ARBA00005859"/>
    </source>
</evidence>
<feature type="binding site" evidence="13">
    <location>
        <position position="211"/>
    </location>
    <ligand>
        <name>ATP</name>
        <dbReference type="ChEBI" id="CHEBI:30616"/>
    </ligand>
</feature>
<dbReference type="Gene3D" id="3.40.50.620">
    <property type="entry name" value="HUPs"/>
    <property type="match status" value="1"/>
</dbReference>
<evidence type="ECO:0000256" key="10">
    <source>
        <dbReference type="ARBA" id="ARBA00055966"/>
    </source>
</evidence>
<evidence type="ECO:0000256" key="13">
    <source>
        <dbReference type="HAMAP-Rule" id="MF_00193"/>
    </source>
</evidence>
<feature type="binding site" evidence="13">
    <location>
        <position position="180"/>
    </location>
    <ligand>
        <name>deamido-NAD(+)</name>
        <dbReference type="ChEBI" id="CHEBI:58437"/>
        <note>ligand shared between two neighboring subunits</note>
    </ligand>
</feature>
<dbReference type="InterPro" id="IPR014729">
    <property type="entry name" value="Rossmann-like_a/b/a_fold"/>
</dbReference>
<feature type="binding site" evidence="13">
    <location>
        <begin position="46"/>
        <end position="53"/>
    </location>
    <ligand>
        <name>ATP</name>
        <dbReference type="ChEBI" id="CHEBI:30616"/>
    </ligand>
</feature>
<evidence type="ECO:0000256" key="15">
    <source>
        <dbReference type="RuleBase" id="RU003812"/>
    </source>
</evidence>
<keyword evidence="5 13" id="KW-0547">Nucleotide-binding</keyword>
<dbReference type="GO" id="GO:0003952">
    <property type="term" value="F:NAD+ synthase (glutamine-hydrolyzing) activity"/>
    <property type="evidence" value="ECO:0007669"/>
    <property type="project" value="InterPro"/>
</dbReference>
<comment type="subunit">
    <text evidence="2 13">Homodimer.</text>
</comment>